<dbReference type="EMBL" id="SDPN01000006">
    <property type="protein sequence ID" value="RXZ72295.1"/>
    <property type="molecule type" value="Genomic_DNA"/>
</dbReference>
<dbReference type="PROSITE" id="PS00356">
    <property type="entry name" value="HTH_LACI_1"/>
    <property type="match status" value="1"/>
</dbReference>
<comment type="caution">
    <text evidence="5">The sequence shown here is derived from an EMBL/GenBank/DDBJ whole genome shotgun (WGS) entry which is preliminary data.</text>
</comment>
<protein>
    <submittedName>
        <fullName evidence="5">LacI family transcriptional regulator</fullName>
    </submittedName>
</protein>
<dbReference type="Pfam" id="PF00356">
    <property type="entry name" value="LacI"/>
    <property type="match status" value="1"/>
</dbReference>
<evidence type="ECO:0000313" key="6">
    <source>
        <dbReference type="Proteomes" id="UP000293865"/>
    </source>
</evidence>
<keyword evidence="1" id="KW-0805">Transcription regulation</keyword>
<dbReference type="InterPro" id="IPR046335">
    <property type="entry name" value="LacI/GalR-like_sensor"/>
</dbReference>
<dbReference type="Gene3D" id="3.40.50.2300">
    <property type="match status" value="2"/>
</dbReference>
<dbReference type="PRINTS" id="PR00036">
    <property type="entry name" value="HTHLACI"/>
</dbReference>
<proteinExistence type="predicted"/>
<keyword evidence="2" id="KW-0238">DNA-binding</keyword>
<dbReference type="SUPFAM" id="SSF47413">
    <property type="entry name" value="lambda repressor-like DNA-binding domains"/>
    <property type="match status" value="1"/>
</dbReference>
<organism evidence="5 6">
    <name type="scientific">Agromyces albus</name>
    <dbReference type="NCBI Taxonomy" id="205332"/>
    <lineage>
        <taxon>Bacteria</taxon>
        <taxon>Bacillati</taxon>
        <taxon>Actinomycetota</taxon>
        <taxon>Actinomycetes</taxon>
        <taxon>Micrococcales</taxon>
        <taxon>Microbacteriaceae</taxon>
        <taxon>Agromyces</taxon>
    </lineage>
</organism>
<evidence type="ECO:0000256" key="2">
    <source>
        <dbReference type="ARBA" id="ARBA00023125"/>
    </source>
</evidence>
<dbReference type="PANTHER" id="PTHR30146:SF109">
    <property type="entry name" value="HTH-TYPE TRANSCRIPTIONAL REGULATOR GALS"/>
    <property type="match status" value="1"/>
</dbReference>
<dbReference type="GO" id="GO:0000976">
    <property type="term" value="F:transcription cis-regulatory region binding"/>
    <property type="evidence" value="ECO:0007669"/>
    <property type="project" value="TreeGrafter"/>
</dbReference>
<evidence type="ECO:0000256" key="3">
    <source>
        <dbReference type="ARBA" id="ARBA00023163"/>
    </source>
</evidence>
<dbReference type="Gene3D" id="1.10.260.40">
    <property type="entry name" value="lambda repressor-like DNA-binding domains"/>
    <property type="match status" value="1"/>
</dbReference>
<evidence type="ECO:0000313" key="5">
    <source>
        <dbReference type="EMBL" id="RXZ72295.1"/>
    </source>
</evidence>
<dbReference type="SUPFAM" id="SSF53822">
    <property type="entry name" value="Periplasmic binding protein-like I"/>
    <property type="match status" value="1"/>
</dbReference>
<dbReference type="Proteomes" id="UP000293865">
    <property type="component" value="Unassembled WGS sequence"/>
</dbReference>
<gene>
    <name evidence="5" type="ORF">ESP51_05300</name>
</gene>
<sequence>MASTLHDVARLAGVSIKTVSNVINDYPHIRPATKARVEQAIADLGYTPNLTARSLRSGRTGAIALAVPELALSYFAELAAAVIEAADEAGVVVLVEQTGGDRDRELELLRSPRLQMTDGLIFSALGMGQDDAEHLERPYPLVLLGERIFDAPVDHVTMRNVEAARAATEYLLASGRRRIAVVGAHPGEVIGSAGLRLRGYREALEAAGVPYDDSIISETTTWHRSNGARGMRDLLDRGVTFDAVFGLNDTLALGAMRVLQEAGIRVPEDVAVMGFDGLDEAQYSIPSLTTVDPGQRWIARTAVATLLERIRRTDAAGEPRLLLADFHIAERESAPSEAMIGA</sequence>
<keyword evidence="3" id="KW-0804">Transcription</keyword>
<dbReference type="PANTHER" id="PTHR30146">
    <property type="entry name" value="LACI-RELATED TRANSCRIPTIONAL REPRESSOR"/>
    <property type="match status" value="1"/>
</dbReference>
<name>A0A4Q2L2G0_9MICO</name>
<dbReference type="GO" id="GO:0003700">
    <property type="term" value="F:DNA-binding transcription factor activity"/>
    <property type="evidence" value="ECO:0007669"/>
    <property type="project" value="TreeGrafter"/>
</dbReference>
<dbReference type="CDD" id="cd01392">
    <property type="entry name" value="HTH_LacI"/>
    <property type="match status" value="1"/>
</dbReference>
<evidence type="ECO:0000256" key="1">
    <source>
        <dbReference type="ARBA" id="ARBA00023015"/>
    </source>
</evidence>
<dbReference type="InterPro" id="IPR000843">
    <property type="entry name" value="HTH_LacI"/>
</dbReference>
<dbReference type="Pfam" id="PF13377">
    <property type="entry name" value="Peripla_BP_3"/>
    <property type="match status" value="1"/>
</dbReference>
<accession>A0A4Q2L2G0</accession>
<dbReference type="AlphaFoldDB" id="A0A4Q2L2G0"/>
<evidence type="ECO:0000259" key="4">
    <source>
        <dbReference type="PROSITE" id="PS50932"/>
    </source>
</evidence>
<dbReference type="CDD" id="cd06267">
    <property type="entry name" value="PBP1_LacI_sugar_binding-like"/>
    <property type="match status" value="1"/>
</dbReference>
<dbReference type="InterPro" id="IPR010982">
    <property type="entry name" value="Lambda_DNA-bd_dom_sf"/>
</dbReference>
<dbReference type="InterPro" id="IPR028082">
    <property type="entry name" value="Peripla_BP_I"/>
</dbReference>
<dbReference type="OrthoDB" id="2854648at2"/>
<reference evidence="5 6" key="1">
    <citation type="submission" date="2019-01" db="EMBL/GenBank/DDBJ databases">
        <title>Agromyces.</title>
        <authorList>
            <person name="Li J."/>
        </authorList>
    </citation>
    <scope>NUCLEOTIDE SEQUENCE [LARGE SCALE GENOMIC DNA]</scope>
    <source>
        <strain evidence="5 6">DSM 15934</strain>
    </source>
</reference>
<feature type="domain" description="HTH lacI-type" evidence="4">
    <location>
        <begin position="3"/>
        <end position="57"/>
    </location>
</feature>
<keyword evidence="6" id="KW-1185">Reference proteome</keyword>
<dbReference type="RefSeq" id="WP_129519849.1">
    <property type="nucleotide sequence ID" value="NZ_SDPN01000006.1"/>
</dbReference>
<dbReference type="PROSITE" id="PS50932">
    <property type="entry name" value="HTH_LACI_2"/>
    <property type="match status" value="1"/>
</dbReference>
<dbReference type="SMART" id="SM00354">
    <property type="entry name" value="HTH_LACI"/>
    <property type="match status" value="1"/>
</dbReference>